<accession>A0A5C4LXW6</accession>
<sequence>MTVTKPKYLLCKTGELLVWAQLADHLTARIDQGEFKNSLPPNAVLAAEYGVAENTVSRAIDDLISRGVIKPLEGRAFHYVREADGMWLHRDQWRNLASKINDDDAMSVLSEDAPVAWAHGFRADVRREEFRESEA</sequence>
<dbReference type="Gene3D" id="1.10.10.10">
    <property type="entry name" value="Winged helix-like DNA-binding domain superfamily/Winged helix DNA-binding domain"/>
    <property type="match status" value="1"/>
</dbReference>
<protein>
    <submittedName>
        <fullName evidence="5">GntR family transcriptional regulator</fullName>
    </submittedName>
</protein>
<evidence type="ECO:0000256" key="3">
    <source>
        <dbReference type="ARBA" id="ARBA00023163"/>
    </source>
</evidence>
<reference evidence="5 6" key="1">
    <citation type="submission" date="2019-06" db="EMBL/GenBank/DDBJ databases">
        <title>Amycolatopsis alkalitolerans sp. nov., isolated from Gastrodia elata Blume.</title>
        <authorList>
            <person name="Narsing Rao M.P."/>
            <person name="Li W.J."/>
        </authorList>
    </citation>
    <scope>NUCLEOTIDE SEQUENCE [LARGE SCALE GENOMIC DNA]</scope>
    <source>
        <strain evidence="5 6">SYSUP0005</strain>
    </source>
</reference>
<dbReference type="GO" id="GO:0003700">
    <property type="term" value="F:DNA-binding transcription factor activity"/>
    <property type="evidence" value="ECO:0007669"/>
    <property type="project" value="InterPro"/>
</dbReference>
<dbReference type="Proteomes" id="UP000305546">
    <property type="component" value="Unassembled WGS sequence"/>
</dbReference>
<name>A0A5C4LXW6_9PSEU</name>
<evidence type="ECO:0000256" key="2">
    <source>
        <dbReference type="ARBA" id="ARBA00023125"/>
    </source>
</evidence>
<keyword evidence="6" id="KW-1185">Reference proteome</keyword>
<gene>
    <name evidence="5" type="ORF">FG385_20360</name>
</gene>
<dbReference type="InterPro" id="IPR036388">
    <property type="entry name" value="WH-like_DNA-bd_sf"/>
</dbReference>
<keyword evidence="2" id="KW-0238">DNA-binding</keyword>
<proteinExistence type="predicted"/>
<evidence type="ECO:0000259" key="4">
    <source>
        <dbReference type="Pfam" id="PF00392"/>
    </source>
</evidence>
<dbReference type="InterPro" id="IPR000524">
    <property type="entry name" value="Tscrpt_reg_HTH_GntR"/>
</dbReference>
<evidence type="ECO:0000256" key="1">
    <source>
        <dbReference type="ARBA" id="ARBA00023015"/>
    </source>
</evidence>
<keyword evidence="3" id="KW-0804">Transcription</keyword>
<evidence type="ECO:0000313" key="6">
    <source>
        <dbReference type="Proteomes" id="UP000305546"/>
    </source>
</evidence>
<feature type="domain" description="HTH gntR-type" evidence="4">
    <location>
        <begin position="21"/>
        <end position="77"/>
    </location>
</feature>
<evidence type="ECO:0000313" key="5">
    <source>
        <dbReference type="EMBL" id="TNC23720.1"/>
    </source>
</evidence>
<organism evidence="5 6">
    <name type="scientific">Amycolatopsis alkalitolerans</name>
    <dbReference type="NCBI Taxonomy" id="2547244"/>
    <lineage>
        <taxon>Bacteria</taxon>
        <taxon>Bacillati</taxon>
        <taxon>Actinomycetota</taxon>
        <taxon>Actinomycetes</taxon>
        <taxon>Pseudonocardiales</taxon>
        <taxon>Pseudonocardiaceae</taxon>
        <taxon>Amycolatopsis</taxon>
    </lineage>
</organism>
<dbReference type="GO" id="GO:0003677">
    <property type="term" value="F:DNA binding"/>
    <property type="evidence" value="ECO:0007669"/>
    <property type="project" value="UniProtKB-KW"/>
</dbReference>
<dbReference type="EMBL" id="VDFW01000018">
    <property type="protein sequence ID" value="TNC23720.1"/>
    <property type="molecule type" value="Genomic_DNA"/>
</dbReference>
<dbReference type="Pfam" id="PF00392">
    <property type="entry name" value="GntR"/>
    <property type="match status" value="1"/>
</dbReference>
<keyword evidence="1" id="KW-0805">Transcription regulation</keyword>
<dbReference type="RefSeq" id="WP_139098360.1">
    <property type="nucleotide sequence ID" value="NZ_VDFW01000018.1"/>
</dbReference>
<comment type="caution">
    <text evidence="5">The sequence shown here is derived from an EMBL/GenBank/DDBJ whole genome shotgun (WGS) entry which is preliminary data.</text>
</comment>
<dbReference type="AlphaFoldDB" id="A0A5C4LXW6"/>
<dbReference type="InterPro" id="IPR036390">
    <property type="entry name" value="WH_DNA-bd_sf"/>
</dbReference>
<dbReference type="SUPFAM" id="SSF46785">
    <property type="entry name" value="Winged helix' DNA-binding domain"/>
    <property type="match status" value="1"/>
</dbReference>
<dbReference type="OrthoDB" id="7363114at2"/>